<evidence type="ECO:0000259" key="2">
    <source>
        <dbReference type="SMART" id="SM00331"/>
    </source>
</evidence>
<dbReference type="RefSeq" id="WP_111654890.1">
    <property type="nucleotide sequence ID" value="NZ_JACHWI010000002.1"/>
</dbReference>
<dbReference type="OrthoDB" id="118142at2"/>
<dbReference type="Proteomes" id="UP000249341">
    <property type="component" value="Unassembled WGS sequence"/>
</dbReference>
<protein>
    <submittedName>
        <fullName evidence="3">Stage II sporulation protein E</fullName>
    </submittedName>
</protein>
<evidence type="ECO:0000313" key="4">
    <source>
        <dbReference type="Proteomes" id="UP000249341"/>
    </source>
</evidence>
<dbReference type="PANTHER" id="PTHR43156">
    <property type="entry name" value="STAGE II SPORULATION PROTEIN E-RELATED"/>
    <property type="match status" value="1"/>
</dbReference>
<dbReference type="EMBL" id="QLMJ01000029">
    <property type="protein sequence ID" value="RAK26055.1"/>
    <property type="molecule type" value="Genomic_DNA"/>
</dbReference>
<dbReference type="InterPro" id="IPR036457">
    <property type="entry name" value="PPM-type-like_dom_sf"/>
</dbReference>
<keyword evidence="4" id="KW-1185">Reference proteome</keyword>
<dbReference type="InterPro" id="IPR001932">
    <property type="entry name" value="PPM-type_phosphatase-like_dom"/>
</dbReference>
<keyword evidence="1" id="KW-0378">Hydrolase</keyword>
<name>A0A327YWY6_9ACTN</name>
<dbReference type="Pfam" id="PF07228">
    <property type="entry name" value="SpoIIE"/>
    <property type="match status" value="1"/>
</dbReference>
<organism evidence="3 4">
    <name type="scientific">Actinoplanes lutulentus</name>
    <dbReference type="NCBI Taxonomy" id="1287878"/>
    <lineage>
        <taxon>Bacteria</taxon>
        <taxon>Bacillati</taxon>
        <taxon>Actinomycetota</taxon>
        <taxon>Actinomycetes</taxon>
        <taxon>Micromonosporales</taxon>
        <taxon>Micromonosporaceae</taxon>
        <taxon>Actinoplanes</taxon>
    </lineage>
</organism>
<dbReference type="AlphaFoldDB" id="A0A327YWY6"/>
<sequence length="234" mass="25096">MTAPTLTHRTQILPAVDPYQVAAHYLPADRANAVGGDWYDAVPGISGRLTAMIGDVAGHDMAAAARMSQLRSMLRAYAVDRDESPSALLRRLDAANHRLGDPSVATAVVAALDTIDGRHRLRWSNAGHPPPVLICRDGRVRTLSGHDILIGVRQYARRHTWTCALPPGATVLLYTDGLVERRGHSLDDGIARLNRRLAASAHGSLADVLTAAGSDTEQTDDIAMIAIRVPAADR</sequence>
<dbReference type="Gene3D" id="3.60.40.10">
    <property type="entry name" value="PPM-type phosphatase domain"/>
    <property type="match status" value="1"/>
</dbReference>
<comment type="caution">
    <text evidence="3">The sequence shown here is derived from an EMBL/GenBank/DDBJ whole genome shotgun (WGS) entry which is preliminary data.</text>
</comment>
<dbReference type="PANTHER" id="PTHR43156:SF2">
    <property type="entry name" value="STAGE II SPORULATION PROTEIN E"/>
    <property type="match status" value="1"/>
</dbReference>
<feature type="domain" description="PPM-type phosphatase" evidence="2">
    <location>
        <begin position="16"/>
        <end position="229"/>
    </location>
</feature>
<proteinExistence type="predicted"/>
<dbReference type="SUPFAM" id="SSF81606">
    <property type="entry name" value="PP2C-like"/>
    <property type="match status" value="1"/>
</dbReference>
<evidence type="ECO:0000313" key="3">
    <source>
        <dbReference type="EMBL" id="RAK26055.1"/>
    </source>
</evidence>
<dbReference type="SMART" id="SM00331">
    <property type="entry name" value="PP2C_SIG"/>
    <property type="match status" value="1"/>
</dbReference>
<dbReference type="InterPro" id="IPR052016">
    <property type="entry name" value="Bact_Sigma-Reg"/>
</dbReference>
<evidence type="ECO:0000256" key="1">
    <source>
        <dbReference type="ARBA" id="ARBA00022801"/>
    </source>
</evidence>
<gene>
    <name evidence="3" type="ORF">B0I29_12991</name>
</gene>
<dbReference type="GO" id="GO:0016791">
    <property type="term" value="F:phosphatase activity"/>
    <property type="evidence" value="ECO:0007669"/>
    <property type="project" value="TreeGrafter"/>
</dbReference>
<reference evidence="3 4" key="1">
    <citation type="submission" date="2018-06" db="EMBL/GenBank/DDBJ databases">
        <title>Genomic Encyclopedia of Type Strains, Phase III (KMG-III): the genomes of soil and plant-associated and newly described type strains.</title>
        <authorList>
            <person name="Whitman W."/>
        </authorList>
    </citation>
    <scope>NUCLEOTIDE SEQUENCE [LARGE SCALE GENOMIC DNA]</scope>
    <source>
        <strain evidence="3 4">CGMCC 4.7090</strain>
    </source>
</reference>
<accession>A0A327YWY6</accession>